<evidence type="ECO:0000313" key="2">
    <source>
        <dbReference type="EMBL" id="KAG5415672.1"/>
    </source>
</evidence>
<dbReference type="Pfam" id="PF03004">
    <property type="entry name" value="Transposase_24"/>
    <property type="match status" value="1"/>
</dbReference>
<evidence type="ECO:0008006" key="4">
    <source>
        <dbReference type="Google" id="ProtNLM"/>
    </source>
</evidence>
<comment type="caution">
    <text evidence="2">The sequence shown here is derived from an EMBL/GenBank/DDBJ whole genome shotgun (WGS) entry which is preliminary data.</text>
</comment>
<name>A0ABQ7NXU2_BRACM</name>
<accession>A0ABQ7NXU2</accession>
<keyword evidence="3" id="KW-1185">Reference proteome</keyword>
<dbReference type="InterPro" id="IPR004252">
    <property type="entry name" value="Probable_transposase_24"/>
</dbReference>
<proteinExistence type="predicted"/>
<organism evidence="2 3">
    <name type="scientific">Brassica rapa subsp. trilocularis</name>
    <dbReference type="NCBI Taxonomy" id="1813537"/>
    <lineage>
        <taxon>Eukaryota</taxon>
        <taxon>Viridiplantae</taxon>
        <taxon>Streptophyta</taxon>
        <taxon>Embryophyta</taxon>
        <taxon>Tracheophyta</taxon>
        <taxon>Spermatophyta</taxon>
        <taxon>Magnoliopsida</taxon>
        <taxon>eudicotyledons</taxon>
        <taxon>Gunneridae</taxon>
        <taxon>Pentapetalae</taxon>
        <taxon>rosids</taxon>
        <taxon>malvids</taxon>
        <taxon>Brassicales</taxon>
        <taxon>Brassicaceae</taxon>
        <taxon>Brassiceae</taxon>
        <taxon>Brassica</taxon>
    </lineage>
</organism>
<dbReference type="PANTHER" id="PTHR33411:SF34">
    <property type="entry name" value="PROTEIN, PUTATIVE-RELATED"/>
    <property type="match status" value="1"/>
</dbReference>
<feature type="region of interest" description="Disordered" evidence="1">
    <location>
        <begin position="70"/>
        <end position="91"/>
    </location>
</feature>
<evidence type="ECO:0000256" key="1">
    <source>
        <dbReference type="SAM" id="MobiDB-lite"/>
    </source>
</evidence>
<dbReference type="Proteomes" id="UP000823674">
    <property type="component" value="Chromosome A01"/>
</dbReference>
<dbReference type="PANTHER" id="PTHR33411">
    <property type="entry name" value="OS08G0392500 PROTEIN"/>
    <property type="match status" value="1"/>
</dbReference>
<protein>
    <recommendedName>
        <fullName evidence="4">No apical meristem-associated C-terminal domain-containing protein</fullName>
    </recommendedName>
</protein>
<sequence>MMYSVLDKGHPTFTDFPTDKQHLWFRQFAQEFNWNSDDTLFIYHHFVHKVPKSMNDTVWKELCVHWDKEETKETSSTNSTNRRSDRKGKGVFKHNLGAQSIATLGDRMAEENDGEPVDDLALMKRAYANKKTGQIDDGLVRDVVTLVKTQVQDEVSQFQTEDDDSTASTNLSRVRINEIVESSVPKKKGRLVGLGRRSRSAAPFSAPPPFVDPEVFTAQLKDKDDRISMLETQMAAQQAGYKAQKRLNEQMMEMMKRMYLNVQDP</sequence>
<reference evidence="2 3" key="1">
    <citation type="submission" date="2021-03" db="EMBL/GenBank/DDBJ databases">
        <authorList>
            <person name="King G.J."/>
            <person name="Bancroft I."/>
            <person name="Baten A."/>
            <person name="Bloomfield J."/>
            <person name="Borpatragohain P."/>
            <person name="He Z."/>
            <person name="Irish N."/>
            <person name="Irwin J."/>
            <person name="Liu K."/>
            <person name="Mauleon R.P."/>
            <person name="Moore J."/>
            <person name="Morris R."/>
            <person name="Ostergaard L."/>
            <person name="Wang B."/>
            <person name="Wells R."/>
        </authorList>
    </citation>
    <scope>NUCLEOTIDE SEQUENCE [LARGE SCALE GENOMIC DNA]</scope>
    <source>
        <strain evidence="2">R-o-18</strain>
        <tissue evidence="2">Leaf</tissue>
    </source>
</reference>
<dbReference type="EMBL" id="JADBGQ010000001">
    <property type="protein sequence ID" value="KAG5415672.1"/>
    <property type="molecule type" value="Genomic_DNA"/>
</dbReference>
<evidence type="ECO:0000313" key="3">
    <source>
        <dbReference type="Proteomes" id="UP000823674"/>
    </source>
</evidence>
<gene>
    <name evidence="2" type="primary">A01g509500.1_BraROA</name>
    <name evidence="2" type="ORF">IGI04_003239</name>
</gene>